<accession>U9U0E6</accession>
<feature type="non-terminal residue" evidence="1">
    <location>
        <position position="1"/>
    </location>
</feature>
<dbReference type="AlphaFoldDB" id="U9U0E6"/>
<name>U9U0E6_RHIID</name>
<organism evidence="1">
    <name type="scientific">Rhizophagus irregularis (strain DAOM 181602 / DAOM 197198 / MUCL 43194)</name>
    <name type="common">Arbuscular mycorrhizal fungus</name>
    <name type="synonym">Glomus intraradices</name>
    <dbReference type="NCBI Taxonomy" id="747089"/>
    <lineage>
        <taxon>Eukaryota</taxon>
        <taxon>Fungi</taxon>
        <taxon>Fungi incertae sedis</taxon>
        <taxon>Mucoromycota</taxon>
        <taxon>Glomeromycotina</taxon>
        <taxon>Glomeromycetes</taxon>
        <taxon>Glomerales</taxon>
        <taxon>Glomeraceae</taxon>
        <taxon>Rhizophagus</taxon>
    </lineage>
</organism>
<gene>
    <name evidence="1" type="ORF">GLOINDRAFT_96023</name>
</gene>
<dbReference type="HOGENOM" id="CLU_2243037_0_0_1"/>
<sequence>WIFLDTHFEGEWLLGQYFGSMKNFEGIFFIFCLADENSLFSLLQYKRQYASYKTNCLQLEEYYANRLKDLIYWLWRIRFCFYRKLEEYEEYANKISTLVFRFSPK</sequence>
<evidence type="ECO:0000313" key="1">
    <source>
        <dbReference type="EMBL" id="ESA13142.1"/>
    </source>
</evidence>
<reference evidence="1" key="1">
    <citation type="submission" date="2013-07" db="EMBL/GenBank/DDBJ databases">
        <title>The genome of an arbuscular mycorrhizal fungus provides insights into the evolution of the oldest plant symbiosis.</title>
        <authorList>
            <consortium name="DOE Joint Genome Institute"/>
            <person name="Tisserant E."/>
            <person name="Malbreil M."/>
            <person name="Kuo A."/>
            <person name="Kohler A."/>
            <person name="Symeonidi A."/>
            <person name="Balestrini R."/>
            <person name="Charron P."/>
            <person name="Duensing N."/>
            <person name="Frei-dit-Frey N."/>
            <person name="Gianinazzi-Pearson V."/>
            <person name="Gilbert B."/>
            <person name="Handa Y."/>
            <person name="Hijri M."/>
            <person name="Kaul R."/>
            <person name="Kawaguchi M."/>
            <person name="Krajinski F."/>
            <person name="Lammers P."/>
            <person name="Lapierre D."/>
            <person name="Masclaux F.G."/>
            <person name="Murat C."/>
            <person name="Morin E."/>
            <person name="Ndikumana S."/>
            <person name="Pagni M."/>
            <person name="Petitpierre D."/>
            <person name="Requena N."/>
            <person name="Rosikiewicz P."/>
            <person name="Riley R."/>
            <person name="Saito K."/>
            <person name="San Clemente H."/>
            <person name="Shapiro H."/>
            <person name="van Tuinen D."/>
            <person name="Becard G."/>
            <person name="Bonfante P."/>
            <person name="Paszkowski U."/>
            <person name="Shachar-Hill Y."/>
            <person name="Young J.P."/>
            <person name="Sanders I.R."/>
            <person name="Henrissat B."/>
            <person name="Rensing S.A."/>
            <person name="Grigoriev I.V."/>
            <person name="Corradi N."/>
            <person name="Roux C."/>
            <person name="Martin F."/>
        </authorList>
    </citation>
    <scope>NUCLEOTIDE SEQUENCE</scope>
    <source>
        <strain evidence="1">DAOM 197198</strain>
    </source>
</reference>
<protein>
    <submittedName>
        <fullName evidence="1">Uncharacterized protein</fullName>
    </submittedName>
</protein>
<dbReference type="EMBL" id="KI284192">
    <property type="protein sequence ID" value="ESA13142.1"/>
    <property type="molecule type" value="Genomic_DNA"/>
</dbReference>
<proteinExistence type="predicted"/>